<sequence length="415" mass="48012">MRIDKFVLQHLDYLDGKVKLVSNERDLSMEERDLKDTNKDTSESRIQSSRECEFNFAANGLETSDYEPLKSTENTQHDNGIDIPHDNSEISQIGHEEKKSTETETECTEHDNEIDVWSDNSEIPPSDNEQLKLVEYKKVSNSINDETDENSLTSDPFMGDIDIKSSTANDCDIWNTCENWRGKAEKKIAEPKEFPVKKRAKPSYLDTCPEWKYIKDTKVSKLPIFKNGLFCQPIIMGNFRLNLKKTCAFDSLFQVIMSAMASHRVYCEILEKSNNQTIRLALKILTGKQKLTMIDYRERADILTKIGLFKMESFTRKIKRMDTEYNVVHLAQYVLVDIPSYKTKVLCQCGYNFDMQSITLNINVNLILCYGFGFMQQAINDGHKTKRTCRMCNTLIEDEIEYGPHVHHRYQCCNG</sequence>
<keyword evidence="2" id="KW-1185">Reference proteome</keyword>
<dbReference type="Proteomes" id="UP000008237">
    <property type="component" value="Unassembled WGS sequence"/>
</dbReference>
<proteinExistence type="predicted"/>
<organism evidence="2">
    <name type="scientific">Harpegnathos saltator</name>
    <name type="common">Jerdon's jumping ant</name>
    <dbReference type="NCBI Taxonomy" id="610380"/>
    <lineage>
        <taxon>Eukaryota</taxon>
        <taxon>Metazoa</taxon>
        <taxon>Ecdysozoa</taxon>
        <taxon>Arthropoda</taxon>
        <taxon>Hexapoda</taxon>
        <taxon>Insecta</taxon>
        <taxon>Pterygota</taxon>
        <taxon>Neoptera</taxon>
        <taxon>Endopterygota</taxon>
        <taxon>Hymenoptera</taxon>
        <taxon>Apocrita</taxon>
        <taxon>Aculeata</taxon>
        <taxon>Formicoidea</taxon>
        <taxon>Formicidae</taxon>
        <taxon>Ponerinae</taxon>
        <taxon>Ponerini</taxon>
        <taxon>Harpegnathos</taxon>
    </lineage>
</organism>
<evidence type="ECO:0000313" key="2">
    <source>
        <dbReference type="Proteomes" id="UP000008237"/>
    </source>
</evidence>
<dbReference type="OMA" id="MSAMASH"/>
<evidence type="ECO:0000313" key="1">
    <source>
        <dbReference type="EMBL" id="EFN79297.1"/>
    </source>
</evidence>
<accession>E2BYD7</accession>
<dbReference type="EMBL" id="GL451438">
    <property type="protein sequence ID" value="EFN79297.1"/>
    <property type="molecule type" value="Genomic_DNA"/>
</dbReference>
<gene>
    <name evidence="1" type="ORF">EAI_06947</name>
</gene>
<dbReference type="InParanoid" id="E2BYD7"/>
<name>E2BYD7_HARSA</name>
<protein>
    <submittedName>
        <fullName evidence="1">Uncharacterized protein</fullName>
    </submittedName>
</protein>
<reference evidence="1 2" key="1">
    <citation type="journal article" date="2010" name="Science">
        <title>Genomic comparison of the ants Camponotus floridanus and Harpegnathos saltator.</title>
        <authorList>
            <person name="Bonasio R."/>
            <person name="Zhang G."/>
            <person name="Ye C."/>
            <person name="Mutti N.S."/>
            <person name="Fang X."/>
            <person name="Qin N."/>
            <person name="Donahue G."/>
            <person name="Yang P."/>
            <person name="Li Q."/>
            <person name="Li C."/>
            <person name="Zhang P."/>
            <person name="Huang Z."/>
            <person name="Berger S.L."/>
            <person name="Reinberg D."/>
            <person name="Wang J."/>
            <person name="Liebig J."/>
        </authorList>
    </citation>
    <scope>NUCLEOTIDE SEQUENCE [LARGE SCALE GENOMIC DNA]</scope>
    <source>
        <strain evidence="1 2">R22 G/1</strain>
    </source>
</reference>
<dbReference type="AlphaFoldDB" id="E2BYD7"/>